<protein>
    <submittedName>
        <fullName evidence="1">Uncharacterized protein</fullName>
    </submittedName>
</protein>
<dbReference type="EMBL" id="JACHMC010000001">
    <property type="protein sequence ID" value="MBB4882998.1"/>
    <property type="molecule type" value="Genomic_DNA"/>
</dbReference>
<sequence length="173" mass="18380">MDSPTLQRRLRGVFDARVFNHGDYNLVYAQPSGGSLPHVIGYRHSPLEMLLCPVDPVDAVAADLTEDAADALADPATGTLPGVVSVALANVATVADTGTGYQVETVTGFRTWFEVVDHPRVPVGSASEDGTAELDQAGDAADFHGFMTAFMDELDRLYEVRPDPDLHGPGEGV</sequence>
<proteinExistence type="predicted"/>
<comment type="caution">
    <text evidence="1">The sequence shown here is derived from an EMBL/GenBank/DDBJ whole genome shotgun (WGS) entry which is preliminary data.</text>
</comment>
<evidence type="ECO:0000313" key="1">
    <source>
        <dbReference type="EMBL" id="MBB4882998.1"/>
    </source>
</evidence>
<dbReference type="Proteomes" id="UP000560081">
    <property type="component" value="Unassembled WGS sequence"/>
</dbReference>
<gene>
    <name evidence="1" type="ORF">BJ976_001349</name>
</gene>
<dbReference type="AlphaFoldDB" id="A0A4Y8X699"/>
<accession>A0A4Y8X699</accession>
<dbReference type="RefSeq" id="WP_135028161.1">
    <property type="nucleotide sequence ID" value="NZ_BMLA01000001.1"/>
</dbReference>
<name>A0A4Y8X699_9MICC</name>
<reference evidence="1 2" key="1">
    <citation type="submission" date="2020-08" db="EMBL/GenBank/DDBJ databases">
        <title>Sequencing the genomes of 1000 actinobacteria strains.</title>
        <authorList>
            <person name="Klenk H.-P."/>
        </authorList>
    </citation>
    <scope>NUCLEOTIDE SEQUENCE [LARGE SCALE GENOMIC DNA]</scope>
    <source>
        <strain evidence="1 2">DSM 19079</strain>
    </source>
</reference>
<dbReference type="OrthoDB" id="4965153at2"/>
<evidence type="ECO:0000313" key="2">
    <source>
        <dbReference type="Proteomes" id="UP000560081"/>
    </source>
</evidence>
<keyword evidence="2" id="KW-1185">Reference proteome</keyword>
<organism evidence="1 2">
    <name type="scientific">Micrococcus flavus</name>
    <dbReference type="NCBI Taxonomy" id="384602"/>
    <lineage>
        <taxon>Bacteria</taxon>
        <taxon>Bacillati</taxon>
        <taxon>Actinomycetota</taxon>
        <taxon>Actinomycetes</taxon>
        <taxon>Micrococcales</taxon>
        <taxon>Micrococcaceae</taxon>
        <taxon>Micrococcus</taxon>
    </lineage>
</organism>